<dbReference type="AlphaFoldDB" id="A0A0N8PS14"/>
<dbReference type="InterPro" id="IPR001173">
    <property type="entry name" value="Glyco_trans_2-like"/>
</dbReference>
<organism evidence="2 3">
    <name type="scientific">Kouleothrix aurantiaca</name>
    <dbReference type="NCBI Taxonomy" id="186479"/>
    <lineage>
        <taxon>Bacteria</taxon>
        <taxon>Bacillati</taxon>
        <taxon>Chloroflexota</taxon>
        <taxon>Chloroflexia</taxon>
        <taxon>Chloroflexales</taxon>
        <taxon>Roseiflexineae</taxon>
        <taxon>Roseiflexaceae</taxon>
        <taxon>Kouleothrix</taxon>
    </lineage>
</organism>
<evidence type="ECO:0000313" key="3">
    <source>
        <dbReference type="Proteomes" id="UP000050509"/>
    </source>
</evidence>
<evidence type="ECO:0000313" key="2">
    <source>
        <dbReference type="EMBL" id="KPV51453.1"/>
    </source>
</evidence>
<feature type="domain" description="Glycosyltransferase 2-like" evidence="1">
    <location>
        <begin position="10"/>
        <end position="90"/>
    </location>
</feature>
<dbReference type="SUPFAM" id="SSF53448">
    <property type="entry name" value="Nucleotide-diphospho-sugar transferases"/>
    <property type="match status" value="1"/>
</dbReference>
<evidence type="ECO:0000259" key="1">
    <source>
        <dbReference type="Pfam" id="PF00535"/>
    </source>
</evidence>
<comment type="caution">
    <text evidence="2">The sequence shown here is derived from an EMBL/GenBank/DDBJ whole genome shotgun (WGS) entry which is preliminary data.</text>
</comment>
<sequence length="171" mass="18651">ALIDSRRPQLQAGDEVIVVGDTHDGALPHVELLCTVHGLRYLAHDAQGHAWGHPQINQGMRVATGDYLVFIDDDDVFDADALATIRAGIAEAPGRVHLFQFHAARLGRTLPETHAVVESAIGGHCIVPPNDPAKLGQWGDRYGGDFDFIVTTLAHYPEGPVWHDQVMAWAR</sequence>
<name>A0A0N8PS14_9CHLR</name>
<feature type="non-terminal residue" evidence="2">
    <location>
        <position position="1"/>
    </location>
</feature>
<gene>
    <name evidence="2" type="ORF">SE17_21065</name>
</gene>
<dbReference type="InterPro" id="IPR029044">
    <property type="entry name" value="Nucleotide-diphossugar_trans"/>
</dbReference>
<keyword evidence="3" id="KW-1185">Reference proteome</keyword>
<protein>
    <recommendedName>
        <fullName evidence="1">Glycosyltransferase 2-like domain-containing protein</fullName>
    </recommendedName>
</protein>
<dbReference type="Gene3D" id="3.90.550.10">
    <property type="entry name" value="Spore Coat Polysaccharide Biosynthesis Protein SpsA, Chain A"/>
    <property type="match status" value="1"/>
</dbReference>
<dbReference type="Proteomes" id="UP000050509">
    <property type="component" value="Unassembled WGS sequence"/>
</dbReference>
<reference evidence="2 3" key="1">
    <citation type="submission" date="2015-09" db="EMBL/GenBank/DDBJ databases">
        <title>Draft genome sequence of Kouleothrix aurantiaca JCM 19913.</title>
        <authorList>
            <person name="Hemp J."/>
        </authorList>
    </citation>
    <scope>NUCLEOTIDE SEQUENCE [LARGE SCALE GENOMIC DNA]</scope>
    <source>
        <strain evidence="2 3">COM-B</strain>
    </source>
</reference>
<dbReference type="Pfam" id="PF00535">
    <property type="entry name" value="Glycos_transf_2"/>
    <property type="match status" value="1"/>
</dbReference>
<accession>A0A0N8PS14</accession>
<proteinExistence type="predicted"/>
<dbReference type="EMBL" id="LJCR01000906">
    <property type="protein sequence ID" value="KPV51453.1"/>
    <property type="molecule type" value="Genomic_DNA"/>
</dbReference>